<dbReference type="EMBL" id="QGLE01000001">
    <property type="protein sequence ID" value="PWR25852.1"/>
    <property type="molecule type" value="Genomic_DNA"/>
</dbReference>
<feature type="transmembrane region" description="Helical" evidence="1">
    <location>
        <begin position="65"/>
        <end position="87"/>
    </location>
</feature>
<name>A0A317EGX3_9PROT</name>
<dbReference type="Pfam" id="PF26512">
    <property type="entry name" value="SOI"/>
    <property type="match status" value="1"/>
</dbReference>
<keyword evidence="3" id="KW-1185">Reference proteome</keyword>
<feature type="transmembrane region" description="Helical" evidence="1">
    <location>
        <begin position="131"/>
        <end position="152"/>
    </location>
</feature>
<evidence type="ECO:0000256" key="1">
    <source>
        <dbReference type="SAM" id="Phobius"/>
    </source>
</evidence>
<comment type="caution">
    <text evidence="2">The sequence shown here is derived from an EMBL/GenBank/DDBJ whole genome shotgun (WGS) entry which is preliminary data.</text>
</comment>
<dbReference type="AlphaFoldDB" id="A0A317EGX3"/>
<dbReference type="InterPro" id="IPR058965">
    <property type="entry name" value="SOI/HabA-like"/>
</dbReference>
<dbReference type="OrthoDB" id="5741666at2"/>
<gene>
    <name evidence="2" type="ORF">DKG74_02555</name>
</gene>
<dbReference type="RefSeq" id="WP_109902251.1">
    <property type="nucleotide sequence ID" value="NZ_QGLE01000001.1"/>
</dbReference>
<reference evidence="2 3" key="1">
    <citation type="submission" date="2018-05" db="EMBL/GenBank/DDBJ databases">
        <title>Zavarzinia sp. HR-AS.</title>
        <authorList>
            <person name="Lee Y."/>
            <person name="Jeon C.O."/>
        </authorList>
    </citation>
    <scope>NUCLEOTIDE SEQUENCE [LARGE SCALE GENOMIC DNA]</scope>
    <source>
        <strain evidence="2 3">HR-AS</strain>
    </source>
</reference>
<keyword evidence="1" id="KW-0812">Transmembrane</keyword>
<dbReference type="Proteomes" id="UP000245461">
    <property type="component" value="Unassembled WGS sequence"/>
</dbReference>
<feature type="transmembrane region" description="Helical" evidence="1">
    <location>
        <begin position="94"/>
        <end position="111"/>
    </location>
</feature>
<feature type="transmembrane region" description="Helical" evidence="1">
    <location>
        <begin position="20"/>
        <end position="45"/>
    </location>
</feature>
<protein>
    <submittedName>
        <fullName evidence="2">Uncharacterized protein</fullName>
    </submittedName>
</protein>
<keyword evidence="1" id="KW-0472">Membrane</keyword>
<evidence type="ECO:0000313" key="3">
    <source>
        <dbReference type="Proteomes" id="UP000245461"/>
    </source>
</evidence>
<sequence>MATSPELSRLQRVLIGHGALLLFTAGVIGFGFLFFLMGKIALWPIPGEIDYKMPGTYDAWRMAHMEGIANGLLLWLTAVVLPLLPFAFKARKRIAYGMIVIAWTIVIASAIDPLFPNSRGLQFGGPMTNQIAFFLFYVGVLGAMIVPALIAYRCLRPAKDEAAALETARERVA</sequence>
<proteinExistence type="predicted"/>
<organism evidence="2 3">
    <name type="scientific">Zavarzinia aquatilis</name>
    <dbReference type="NCBI Taxonomy" id="2211142"/>
    <lineage>
        <taxon>Bacteria</taxon>
        <taxon>Pseudomonadati</taxon>
        <taxon>Pseudomonadota</taxon>
        <taxon>Alphaproteobacteria</taxon>
        <taxon>Rhodospirillales</taxon>
        <taxon>Zavarziniaceae</taxon>
        <taxon>Zavarzinia</taxon>
    </lineage>
</organism>
<keyword evidence="1" id="KW-1133">Transmembrane helix</keyword>
<accession>A0A317EGX3</accession>
<evidence type="ECO:0000313" key="2">
    <source>
        <dbReference type="EMBL" id="PWR25852.1"/>
    </source>
</evidence>